<dbReference type="PIRSF" id="PIRSF002869">
    <property type="entry name" value="MviN"/>
    <property type="match status" value="1"/>
</dbReference>
<feature type="transmembrane region" description="Helical" evidence="8">
    <location>
        <begin position="200"/>
        <end position="221"/>
    </location>
</feature>
<dbReference type="PANTHER" id="PTHR47019">
    <property type="entry name" value="LIPID II FLIPPASE MURJ"/>
    <property type="match status" value="1"/>
</dbReference>
<keyword evidence="2 8" id="KW-1003">Cell membrane</keyword>
<dbReference type="RefSeq" id="WP_075070968.1">
    <property type="nucleotide sequence ID" value="NZ_BBXZ01000188.1"/>
</dbReference>
<evidence type="ECO:0000256" key="9">
    <source>
        <dbReference type="PIRNR" id="PIRNR002869"/>
    </source>
</evidence>
<gene>
    <name evidence="8" type="primary">murJ</name>
    <name evidence="10" type="ORF">LSAC_03571</name>
</gene>
<dbReference type="PANTHER" id="PTHR47019:SF1">
    <property type="entry name" value="LIPID II FLIPPASE MURJ"/>
    <property type="match status" value="1"/>
</dbReference>
<dbReference type="GO" id="GO:0015648">
    <property type="term" value="F:lipid-linked peptidoglycan transporter activity"/>
    <property type="evidence" value="ECO:0007669"/>
    <property type="project" value="UniProtKB-UniRule"/>
</dbReference>
<reference evidence="10" key="1">
    <citation type="journal article" date="2015" name="Genome Announc.">
        <title>Draft Genome Sequences of Anaerolinea thermolimosa IMO-1, Bellilinea caldifistulae GOMI-1, Leptolinea tardivitalis YMTK-2, Levilinea saccharolytica KIBI-1, Longilinea arvoryzae KOME-1, Previously Described as Members of the Class Anaerolineae (Chloroflexi).</title>
        <authorList>
            <person name="Matsuura N."/>
            <person name="Tourlousse M.D."/>
            <person name="Ohashi A."/>
            <person name="Hugenholtz P."/>
            <person name="Sekiguchi Y."/>
        </authorList>
    </citation>
    <scope>NUCLEOTIDE SEQUENCE</scope>
    <source>
        <strain evidence="10">KIBI-1</strain>
    </source>
</reference>
<accession>A0A0M8JQA4</accession>
<feature type="transmembrane region" description="Helical" evidence="8">
    <location>
        <begin position="322"/>
        <end position="342"/>
    </location>
</feature>
<dbReference type="HAMAP" id="MF_02078">
    <property type="entry name" value="MurJ_MviN"/>
    <property type="match status" value="1"/>
</dbReference>
<feature type="transmembrane region" description="Helical" evidence="8">
    <location>
        <begin position="280"/>
        <end position="301"/>
    </location>
</feature>
<dbReference type="CDD" id="cd13123">
    <property type="entry name" value="MATE_MurJ_like"/>
    <property type="match status" value="1"/>
</dbReference>
<feature type="transmembrane region" description="Helical" evidence="8">
    <location>
        <begin position="490"/>
        <end position="512"/>
    </location>
</feature>
<dbReference type="AlphaFoldDB" id="A0A0M8JQA4"/>
<name>A0A0M8JQA4_9CHLR</name>
<feature type="transmembrane region" description="Helical" evidence="8">
    <location>
        <begin position="396"/>
        <end position="418"/>
    </location>
</feature>
<dbReference type="PRINTS" id="PR01806">
    <property type="entry name" value="VIRFACTRMVIN"/>
</dbReference>
<dbReference type="EMBL" id="DF967975">
    <property type="protein sequence ID" value="GAP19661.1"/>
    <property type="molecule type" value="Genomic_DNA"/>
</dbReference>
<keyword evidence="7 8" id="KW-0472">Membrane</keyword>
<dbReference type="Pfam" id="PF03023">
    <property type="entry name" value="MurJ"/>
    <property type="match status" value="1"/>
</dbReference>
<feature type="transmembrane region" description="Helical" evidence="8">
    <location>
        <begin position="98"/>
        <end position="122"/>
    </location>
</feature>
<dbReference type="UniPathway" id="UPA00219"/>
<keyword evidence="8 9" id="KW-0961">Cell wall biogenesis/degradation</keyword>
<feature type="transmembrane region" description="Helical" evidence="8">
    <location>
        <begin position="142"/>
        <end position="165"/>
    </location>
</feature>
<dbReference type="GO" id="GO:0009252">
    <property type="term" value="P:peptidoglycan biosynthetic process"/>
    <property type="evidence" value="ECO:0007669"/>
    <property type="project" value="UniProtKB-UniRule"/>
</dbReference>
<proteinExistence type="inferred from homology"/>
<keyword evidence="5 8" id="KW-0573">Peptidoglycan synthesis</keyword>
<keyword evidence="4 8" id="KW-0133">Cell shape</keyword>
<comment type="subcellular location">
    <subcellularLocation>
        <location evidence="1 8">Cell membrane</location>
        <topology evidence="1 8">Multi-pass membrane protein</topology>
    </subcellularLocation>
</comment>
<comment type="function">
    <text evidence="8 9">Involved in peptidoglycan biosynthesis. Transports lipid-linked peptidoglycan precursors from the inner to the outer leaflet of the cytoplasmic membrane.</text>
</comment>
<feature type="transmembrane region" description="Helical" evidence="8">
    <location>
        <begin position="430"/>
        <end position="448"/>
    </location>
</feature>
<evidence type="ECO:0000256" key="6">
    <source>
        <dbReference type="ARBA" id="ARBA00022989"/>
    </source>
</evidence>
<protein>
    <recommendedName>
        <fullName evidence="8">Probable lipid II flippase MurJ</fullName>
    </recommendedName>
</protein>
<sequence>MPSPTSPTTSVARQIARSASVIAVAMVVGQIVGLAAKSLVGSTFGTGPENEAFFAANRFSEIIFNLMAGGALGSAFIPTFTGLLAHEERSSAWKLASGIANLLVILMSAAAALSAVFAPQIVRYLLAPGFASISPETEALTVTLLRMQLPSAVIFGLSGLVMGILNAHRRFLLPALAPALYQVGWILGAVLLAPRMGITGMAWGVVIGSLLHLLVQLPALPGLPQARYTLTLGRGMPLVGQVFRLMGPRLVSVAVVQLNFLLNTTLASLQPAGSLTGISLAFPLMIMPQAAIAQSVAIAALPTFSAQAATGQRAEMRAALAAILRGVLLLAVPASLGLVLLRRPIVALIYQRGAFTAASTELVAWALLFYGLGLVGHSLVEIVTRAFFALQDTRTPTLLTSLAMVFNLIFSLLFSLLFSRLGWMPHGGLALANSLATALEAAGLLVLMRRRLEGLDGARSWRAAAQAGLAALGMGLTLALWLTLTAGAPLVVTALGGVAVGAGVYFAVLLLLRVPEAQWIVSLAARRLR</sequence>
<dbReference type="InterPro" id="IPR004268">
    <property type="entry name" value="MurJ"/>
</dbReference>
<evidence type="ECO:0000256" key="8">
    <source>
        <dbReference type="HAMAP-Rule" id="MF_02078"/>
    </source>
</evidence>
<evidence type="ECO:0000256" key="7">
    <source>
        <dbReference type="ARBA" id="ARBA00023136"/>
    </source>
</evidence>
<comment type="pathway">
    <text evidence="8">Cell wall biogenesis; peptidoglycan biosynthesis.</text>
</comment>
<dbReference type="GO" id="GO:0071555">
    <property type="term" value="P:cell wall organization"/>
    <property type="evidence" value="ECO:0007669"/>
    <property type="project" value="UniProtKB-UniRule"/>
</dbReference>
<evidence type="ECO:0000313" key="10">
    <source>
        <dbReference type="EMBL" id="GAP19661.1"/>
    </source>
</evidence>
<comment type="similarity">
    <text evidence="8 9">Belongs to the MurJ/MviN family.</text>
</comment>
<keyword evidence="8 9" id="KW-0813">Transport</keyword>
<evidence type="ECO:0000256" key="5">
    <source>
        <dbReference type="ARBA" id="ARBA00022984"/>
    </source>
</evidence>
<evidence type="ECO:0000256" key="3">
    <source>
        <dbReference type="ARBA" id="ARBA00022692"/>
    </source>
</evidence>
<dbReference type="GO" id="GO:0008360">
    <property type="term" value="P:regulation of cell shape"/>
    <property type="evidence" value="ECO:0007669"/>
    <property type="project" value="UniProtKB-UniRule"/>
</dbReference>
<evidence type="ECO:0000256" key="1">
    <source>
        <dbReference type="ARBA" id="ARBA00004651"/>
    </source>
</evidence>
<organism evidence="10">
    <name type="scientific">Levilinea saccharolytica</name>
    <dbReference type="NCBI Taxonomy" id="229921"/>
    <lineage>
        <taxon>Bacteria</taxon>
        <taxon>Bacillati</taxon>
        <taxon>Chloroflexota</taxon>
        <taxon>Anaerolineae</taxon>
        <taxon>Anaerolineales</taxon>
        <taxon>Anaerolineaceae</taxon>
        <taxon>Levilinea</taxon>
    </lineage>
</organism>
<dbReference type="OrthoDB" id="9804143at2"/>
<dbReference type="GO" id="GO:0034204">
    <property type="term" value="P:lipid translocation"/>
    <property type="evidence" value="ECO:0007669"/>
    <property type="project" value="TreeGrafter"/>
</dbReference>
<dbReference type="NCBIfam" id="TIGR01695">
    <property type="entry name" value="murJ_mviN"/>
    <property type="match status" value="1"/>
</dbReference>
<keyword evidence="3 8" id="KW-0812">Transmembrane</keyword>
<feature type="transmembrane region" description="Helical" evidence="8">
    <location>
        <begin position="21"/>
        <end position="42"/>
    </location>
</feature>
<keyword evidence="6 8" id="KW-1133">Transmembrane helix</keyword>
<dbReference type="GO" id="GO:0005886">
    <property type="term" value="C:plasma membrane"/>
    <property type="evidence" value="ECO:0007669"/>
    <property type="project" value="UniProtKB-SubCell"/>
</dbReference>
<feature type="transmembrane region" description="Helical" evidence="8">
    <location>
        <begin position="460"/>
        <end position="484"/>
    </location>
</feature>
<feature type="transmembrane region" description="Helical" evidence="8">
    <location>
        <begin position="172"/>
        <end position="194"/>
    </location>
</feature>
<dbReference type="InterPro" id="IPR051050">
    <property type="entry name" value="Lipid_II_flippase_MurJ/MviN"/>
</dbReference>
<evidence type="ECO:0000256" key="4">
    <source>
        <dbReference type="ARBA" id="ARBA00022960"/>
    </source>
</evidence>
<feature type="transmembrane region" description="Helical" evidence="8">
    <location>
        <begin position="362"/>
        <end position="384"/>
    </location>
</feature>
<evidence type="ECO:0000256" key="2">
    <source>
        <dbReference type="ARBA" id="ARBA00022475"/>
    </source>
</evidence>
<feature type="transmembrane region" description="Helical" evidence="8">
    <location>
        <begin position="62"/>
        <end position="86"/>
    </location>
</feature>